<name>A0AA38WWK3_9EURO</name>
<dbReference type="EMBL" id="JAPDRK010000026">
    <property type="protein sequence ID" value="KAJ9602471.1"/>
    <property type="molecule type" value="Genomic_DNA"/>
</dbReference>
<evidence type="ECO:0000313" key="3">
    <source>
        <dbReference type="Proteomes" id="UP001172673"/>
    </source>
</evidence>
<feature type="compositionally biased region" description="Basic and acidic residues" evidence="1">
    <location>
        <begin position="11"/>
        <end position="20"/>
    </location>
</feature>
<organism evidence="2 3">
    <name type="scientific">Cladophialophora chaetospira</name>
    <dbReference type="NCBI Taxonomy" id="386627"/>
    <lineage>
        <taxon>Eukaryota</taxon>
        <taxon>Fungi</taxon>
        <taxon>Dikarya</taxon>
        <taxon>Ascomycota</taxon>
        <taxon>Pezizomycotina</taxon>
        <taxon>Eurotiomycetes</taxon>
        <taxon>Chaetothyriomycetidae</taxon>
        <taxon>Chaetothyriales</taxon>
        <taxon>Herpotrichiellaceae</taxon>
        <taxon>Cladophialophora</taxon>
    </lineage>
</organism>
<dbReference type="AlphaFoldDB" id="A0AA38WWK3"/>
<comment type="caution">
    <text evidence="2">The sequence shown here is derived from an EMBL/GenBank/DDBJ whole genome shotgun (WGS) entry which is preliminary data.</text>
</comment>
<proteinExistence type="predicted"/>
<feature type="region of interest" description="Disordered" evidence="1">
    <location>
        <begin position="1"/>
        <end position="32"/>
    </location>
</feature>
<evidence type="ECO:0000256" key="1">
    <source>
        <dbReference type="SAM" id="MobiDB-lite"/>
    </source>
</evidence>
<gene>
    <name evidence="2" type="ORF">H2200_013014</name>
</gene>
<reference evidence="2" key="1">
    <citation type="submission" date="2022-10" db="EMBL/GenBank/DDBJ databases">
        <title>Culturing micro-colonial fungi from biological soil crusts in the Mojave desert and describing Neophaeococcomyces mojavensis, and introducing the new genera and species Taxawa tesnikishii.</title>
        <authorList>
            <person name="Kurbessoian T."/>
            <person name="Stajich J.E."/>
        </authorList>
    </citation>
    <scope>NUCLEOTIDE SEQUENCE</scope>
    <source>
        <strain evidence="2">TK_41</strain>
    </source>
</reference>
<dbReference type="Proteomes" id="UP001172673">
    <property type="component" value="Unassembled WGS sequence"/>
</dbReference>
<sequence>MASPQAVSEVGSKHGQEKDPNQMNNGKTKRRKALEDVTMHRVEVMYTGAERDDIEGVWLDIFGFSTIYLAFGKLADLEVEARKPFVCEIFLPAHLKLTGVNTFCRCRLMGMTPLASIETEVVSFSNVPEAISEVDSLVRVKETWYKFDLSDDDKIICFHDTSGRVQPAICLPSCDVAESHSYFILLGEKRKISEVPVRKARYVW</sequence>
<evidence type="ECO:0000313" key="2">
    <source>
        <dbReference type="EMBL" id="KAJ9602471.1"/>
    </source>
</evidence>
<protein>
    <submittedName>
        <fullName evidence="2">Uncharacterized protein</fullName>
    </submittedName>
</protein>
<keyword evidence="3" id="KW-1185">Reference proteome</keyword>
<accession>A0AA38WWK3</accession>